<evidence type="ECO:0000256" key="4">
    <source>
        <dbReference type="ARBA" id="ARBA00008392"/>
    </source>
</evidence>
<evidence type="ECO:0000256" key="5">
    <source>
        <dbReference type="ARBA" id="ARBA00013220"/>
    </source>
</evidence>
<keyword evidence="14" id="KW-1185">Reference proteome</keyword>
<evidence type="ECO:0000256" key="8">
    <source>
        <dbReference type="ARBA" id="ARBA00022919"/>
    </source>
</evidence>
<dbReference type="GO" id="GO:0030170">
    <property type="term" value="F:pyridoxal phosphate binding"/>
    <property type="evidence" value="ECO:0007669"/>
    <property type="project" value="InterPro"/>
</dbReference>
<dbReference type="PANTHER" id="PTHR13693:SF2">
    <property type="entry name" value="SERINE PALMITOYLTRANSFERASE 1"/>
    <property type="match status" value="1"/>
</dbReference>
<gene>
    <name evidence="13" type="ORF">M231_00943</name>
</gene>
<dbReference type="PANTHER" id="PTHR13693">
    <property type="entry name" value="CLASS II AMINOTRANSFERASE/8-AMINO-7-OXONONANOATE SYNTHASE"/>
    <property type="match status" value="1"/>
</dbReference>
<dbReference type="InterPro" id="IPR015422">
    <property type="entry name" value="PyrdxlP-dep_Trfase_small"/>
</dbReference>
<dbReference type="GO" id="GO:0004758">
    <property type="term" value="F:serine C-palmitoyltransferase activity"/>
    <property type="evidence" value="ECO:0007669"/>
    <property type="project" value="TreeGrafter"/>
</dbReference>
<feature type="domain" description="Aminotransferase class I/classII large" evidence="12">
    <location>
        <begin position="155"/>
        <end position="537"/>
    </location>
</feature>
<dbReference type="InterPro" id="IPR004839">
    <property type="entry name" value="Aminotransferase_I/II_large"/>
</dbReference>
<evidence type="ECO:0000256" key="11">
    <source>
        <dbReference type="SAM" id="MobiDB-lite"/>
    </source>
</evidence>
<dbReference type="Pfam" id="PF00155">
    <property type="entry name" value="Aminotran_1_2"/>
    <property type="match status" value="1"/>
</dbReference>
<comment type="pathway">
    <text evidence="3">Sphingolipid metabolism.</text>
</comment>
<evidence type="ECO:0000259" key="12">
    <source>
        <dbReference type="Pfam" id="PF00155"/>
    </source>
</evidence>
<accession>A0A4Q1BUK5</accession>
<comment type="caution">
    <text evidence="13">The sequence shown here is derived from an EMBL/GenBank/DDBJ whole genome shotgun (WGS) entry which is preliminary data.</text>
</comment>
<dbReference type="EMBL" id="SDIL01000006">
    <property type="protein sequence ID" value="RXK41708.1"/>
    <property type="molecule type" value="Genomic_DNA"/>
</dbReference>
<evidence type="ECO:0000256" key="1">
    <source>
        <dbReference type="ARBA" id="ARBA00001933"/>
    </source>
</evidence>
<feature type="region of interest" description="Disordered" evidence="11">
    <location>
        <begin position="419"/>
        <end position="447"/>
    </location>
</feature>
<organism evidence="13 14">
    <name type="scientific">Tremella mesenterica</name>
    <name type="common">Jelly fungus</name>
    <dbReference type="NCBI Taxonomy" id="5217"/>
    <lineage>
        <taxon>Eukaryota</taxon>
        <taxon>Fungi</taxon>
        <taxon>Dikarya</taxon>
        <taxon>Basidiomycota</taxon>
        <taxon>Agaricomycotina</taxon>
        <taxon>Tremellomycetes</taxon>
        <taxon>Tremellales</taxon>
        <taxon>Tremellaceae</taxon>
        <taxon>Tremella</taxon>
    </lineage>
</organism>
<evidence type="ECO:0000256" key="9">
    <source>
        <dbReference type="ARBA" id="ARBA00023098"/>
    </source>
</evidence>
<evidence type="ECO:0000256" key="3">
    <source>
        <dbReference type="ARBA" id="ARBA00004991"/>
    </source>
</evidence>
<dbReference type="InterPro" id="IPR050087">
    <property type="entry name" value="AON_synthase_class-II"/>
</dbReference>
<dbReference type="AlphaFoldDB" id="A0A4Q1BUK5"/>
<comment type="cofactor">
    <cofactor evidence="1">
        <name>pyridoxal 5'-phosphate</name>
        <dbReference type="ChEBI" id="CHEBI:597326"/>
    </cofactor>
</comment>
<dbReference type="OrthoDB" id="3168162at2759"/>
<dbReference type="STRING" id="5217.A0A4Q1BUK5"/>
<dbReference type="Gene3D" id="3.90.1150.10">
    <property type="entry name" value="Aspartate Aminotransferase, domain 1"/>
    <property type="match status" value="1"/>
</dbReference>
<evidence type="ECO:0000256" key="2">
    <source>
        <dbReference type="ARBA" id="ARBA00004760"/>
    </source>
</evidence>
<evidence type="ECO:0000256" key="10">
    <source>
        <dbReference type="ARBA" id="ARBA00023315"/>
    </source>
</evidence>
<dbReference type="InParanoid" id="A0A4Q1BUK5"/>
<keyword evidence="9" id="KW-0443">Lipid metabolism</keyword>
<dbReference type="GO" id="GO:0016020">
    <property type="term" value="C:membrane"/>
    <property type="evidence" value="ECO:0007669"/>
    <property type="project" value="GOC"/>
</dbReference>
<proteinExistence type="inferred from homology"/>
<keyword evidence="8" id="KW-0746">Sphingolipid metabolism</keyword>
<dbReference type="GO" id="GO:0005783">
    <property type="term" value="C:endoplasmic reticulum"/>
    <property type="evidence" value="ECO:0007669"/>
    <property type="project" value="TreeGrafter"/>
</dbReference>
<comment type="pathway">
    <text evidence="2">Lipid metabolism; sphingolipid metabolism.</text>
</comment>
<evidence type="ECO:0000313" key="14">
    <source>
        <dbReference type="Proteomes" id="UP000289152"/>
    </source>
</evidence>
<evidence type="ECO:0000256" key="7">
    <source>
        <dbReference type="ARBA" id="ARBA00022898"/>
    </source>
</evidence>
<dbReference type="GO" id="GO:0046512">
    <property type="term" value="P:sphingosine biosynthetic process"/>
    <property type="evidence" value="ECO:0007669"/>
    <property type="project" value="TreeGrafter"/>
</dbReference>
<evidence type="ECO:0000313" key="13">
    <source>
        <dbReference type="EMBL" id="RXK41708.1"/>
    </source>
</evidence>
<protein>
    <recommendedName>
        <fullName evidence="5">serine C-palmitoyltransferase</fullName>
        <ecNumber evidence="5">2.3.1.50</ecNumber>
    </recommendedName>
</protein>
<dbReference type="InterPro" id="IPR015421">
    <property type="entry name" value="PyrdxlP-dep_Trfase_major"/>
</dbReference>
<sequence length="551" mass="59566">MSSTAPTEIPTPLIPLLSLLSSAFLTLQSLFHRIPGSPIIVRYIKSSYQDDPYRSLLEVLLLAFAVRTLLQRRTGGEAEGKSFIKLTAKEIDELVDDWQPVALVEEPNELDAMILPTVPTIYGPNGIKVKTSPTGKSLLNMVTPNWTGLVENERLKQVAVETLHSYGVGTCGPAGFYGYIDVHMDFEQELANFIGTESSITYAQGFAAVSSCIPAFAKRGDIIVADRGCNFAIQKGLQISRSTIRWFAHGDMADLEKVLQSVERDLKRKGGKLTKKFIVAEGIFENDGMLLDLPKVMELKKKFKYRLMLDETYSIGMVGAHGKGLTEYYGVPAAEVDMIFGSMASSFGTGGGFCAGSSVVCSHQRINSSASVFSASLPALLTTTSSTALSILLTTPTLFTTLQSNVLTFRAQLSKLEAVPSVPPTSSPRPSLPVLPSSASSTESIPIGAQTPNKDAIIQIPSHPSSALMYIFLLNPPSTVEEEEALLQDVVDEVQTNGSILITRARRLRGQETFEPEPSLKVCVSAAMGKKDVEKAGQALRAALVKFCSSE</sequence>
<reference evidence="13 14" key="1">
    <citation type="submission" date="2016-06" db="EMBL/GenBank/DDBJ databases">
        <title>Evolution of pathogenesis and genome organization in the Tremellales.</title>
        <authorList>
            <person name="Cuomo C."/>
            <person name="Litvintseva A."/>
            <person name="Heitman J."/>
            <person name="Chen Y."/>
            <person name="Sun S."/>
            <person name="Springer D."/>
            <person name="Dromer F."/>
            <person name="Young S."/>
            <person name="Zeng Q."/>
            <person name="Chapman S."/>
            <person name="Gujja S."/>
            <person name="Saif S."/>
            <person name="Birren B."/>
        </authorList>
    </citation>
    <scope>NUCLEOTIDE SEQUENCE [LARGE SCALE GENOMIC DNA]</scope>
    <source>
        <strain evidence="13 14">ATCC 28783</strain>
    </source>
</reference>
<dbReference type="Proteomes" id="UP000289152">
    <property type="component" value="Unassembled WGS sequence"/>
</dbReference>
<dbReference type="Gene3D" id="3.40.640.10">
    <property type="entry name" value="Type I PLP-dependent aspartate aminotransferase-like (Major domain)"/>
    <property type="match status" value="1"/>
</dbReference>
<dbReference type="SUPFAM" id="SSF53383">
    <property type="entry name" value="PLP-dependent transferases"/>
    <property type="match status" value="1"/>
</dbReference>
<comment type="similarity">
    <text evidence="4">Belongs to the class-II pyridoxal-phosphate-dependent aminotransferase family.</text>
</comment>
<dbReference type="GO" id="GO:0046513">
    <property type="term" value="P:ceramide biosynthetic process"/>
    <property type="evidence" value="ECO:0007669"/>
    <property type="project" value="TreeGrafter"/>
</dbReference>
<keyword evidence="10" id="KW-0012">Acyltransferase</keyword>
<dbReference type="InterPro" id="IPR015424">
    <property type="entry name" value="PyrdxlP-dep_Trfase"/>
</dbReference>
<dbReference type="VEuPathDB" id="FungiDB:TREMEDRAFT_61654"/>
<evidence type="ECO:0000256" key="6">
    <source>
        <dbReference type="ARBA" id="ARBA00022679"/>
    </source>
</evidence>
<feature type="compositionally biased region" description="Pro residues" evidence="11">
    <location>
        <begin position="421"/>
        <end position="433"/>
    </location>
</feature>
<keyword evidence="7" id="KW-0663">Pyridoxal phosphate</keyword>
<dbReference type="EC" id="2.3.1.50" evidence="5"/>
<dbReference type="FunCoup" id="A0A4Q1BUK5">
    <property type="interactions" value="582"/>
</dbReference>
<keyword evidence="6 13" id="KW-0808">Transferase</keyword>
<name>A0A4Q1BUK5_TREME</name>